<organism evidence="1 2">
    <name type="scientific">Ustilago bromivora</name>
    <dbReference type="NCBI Taxonomy" id="307758"/>
    <lineage>
        <taxon>Eukaryota</taxon>
        <taxon>Fungi</taxon>
        <taxon>Dikarya</taxon>
        <taxon>Basidiomycota</taxon>
        <taxon>Ustilaginomycotina</taxon>
        <taxon>Ustilaginomycetes</taxon>
        <taxon>Ustilaginales</taxon>
        <taxon>Ustilaginaceae</taxon>
        <taxon>Ustilago</taxon>
    </lineage>
</organism>
<reference evidence="2" key="1">
    <citation type="submission" date="2016-04" db="EMBL/GenBank/DDBJ databases">
        <authorList>
            <person name="Guldener U."/>
            <person name="Guldener U."/>
        </authorList>
    </citation>
    <scope>NUCLEOTIDE SEQUENCE [LARGE SCALE GENOMIC DNA]</scope>
    <source>
        <strain evidence="2">UB2112</strain>
    </source>
</reference>
<dbReference type="EMBL" id="LT558120">
    <property type="protein sequence ID" value="SAM81351.1"/>
    <property type="molecule type" value="Genomic_DNA"/>
</dbReference>
<accession>A0A1K0G259</accession>
<dbReference type="AlphaFoldDB" id="A0A1K0G259"/>
<proteinExistence type="predicted"/>
<sequence>MKPAREPRWLRFLLGPGPRTVHVVNKKVFGNNPKRIPANLIDGRYIRSAKKKSCRAEKSPKNSGRHPLLASLTFPACGLLSVYDSVSSAYTIPRCRHVPGSSAGESGQ</sequence>
<protein>
    <submittedName>
        <fullName evidence="1">Uncharacterized protein</fullName>
    </submittedName>
</protein>
<name>A0A1K0G259_9BASI</name>
<gene>
    <name evidence="1" type="ORF">UBRO_20602</name>
</gene>
<evidence type="ECO:0000313" key="1">
    <source>
        <dbReference type="EMBL" id="SAM81351.1"/>
    </source>
</evidence>
<dbReference type="Proteomes" id="UP000179920">
    <property type="component" value="Chromosome IV"/>
</dbReference>
<evidence type="ECO:0000313" key="2">
    <source>
        <dbReference type="Proteomes" id="UP000179920"/>
    </source>
</evidence>